<dbReference type="FunFam" id="1.10.12.10:FF:000001">
    <property type="entry name" value="Probable enoyl-CoA hydratase, mitochondrial"/>
    <property type="match status" value="1"/>
</dbReference>
<dbReference type="PANTHER" id="PTHR11941:SF169">
    <property type="entry name" value="(7AS)-7A-METHYL-1,5-DIOXO-2,3,5,6,7,7A-HEXAHYDRO-1H-INDENE-CARBOXYL-COA HYDROLASE"/>
    <property type="match status" value="1"/>
</dbReference>
<keyword evidence="4" id="KW-0413">Isomerase</keyword>
<dbReference type="GO" id="GO:0016836">
    <property type="term" value="F:hydro-lyase activity"/>
    <property type="evidence" value="ECO:0007669"/>
    <property type="project" value="UniProtKB-ARBA"/>
</dbReference>
<sequence length="148" mass="16022">ELALACDLRIAGESAKFGAPEVQYGLMPAYGGTQRLPRVVGCAKAEELIFTATMIPAAEALRIGLVNKTVAAGQELRAARDWAHTIGQRAPRAVRAAKRALREGIERSLAEGVRRESELFATEVAPSRDLVEGIRAFTEHRPPKFTGE</sequence>
<comment type="similarity">
    <text evidence="1">Belongs to the enoyl-CoA hydratase/isomerase family.</text>
</comment>
<feature type="non-terminal residue" evidence="4">
    <location>
        <position position="1"/>
    </location>
</feature>
<reference evidence="4" key="2">
    <citation type="journal article" date="2014" name="ISME J.">
        <title>Microbial stratification in low pH oxic and suboxic macroscopic growths along an acid mine drainage.</title>
        <authorList>
            <person name="Mendez-Garcia C."/>
            <person name="Mesa V."/>
            <person name="Sprenger R.R."/>
            <person name="Richter M."/>
            <person name="Diez M.S."/>
            <person name="Solano J."/>
            <person name="Bargiela R."/>
            <person name="Golyshina O.V."/>
            <person name="Manteca A."/>
            <person name="Ramos J.L."/>
            <person name="Gallego J.R."/>
            <person name="Llorente I."/>
            <person name="Martins Dos Santos V.A."/>
            <person name="Jensen O.N."/>
            <person name="Pelaez A.I."/>
            <person name="Sanchez J."/>
            <person name="Ferrer M."/>
        </authorList>
    </citation>
    <scope>NUCLEOTIDE SEQUENCE</scope>
</reference>
<protein>
    <submittedName>
        <fullName evidence="4">Enoyl-CoA hydratase/isomerase</fullName>
    </submittedName>
</protein>
<dbReference type="PANTHER" id="PTHR11941">
    <property type="entry name" value="ENOYL-COA HYDRATASE-RELATED"/>
    <property type="match status" value="1"/>
</dbReference>
<dbReference type="InterPro" id="IPR014748">
    <property type="entry name" value="Enoyl-CoA_hydra_C"/>
</dbReference>
<organism evidence="4">
    <name type="scientific">mine drainage metagenome</name>
    <dbReference type="NCBI Taxonomy" id="410659"/>
    <lineage>
        <taxon>unclassified sequences</taxon>
        <taxon>metagenomes</taxon>
        <taxon>ecological metagenomes</taxon>
    </lineage>
</organism>
<gene>
    <name evidence="4" type="ORF">B1A_08314</name>
</gene>
<proteinExistence type="inferred from homology"/>
<keyword evidence="2" id="KW-0443">Lipid metabolism</keyword>
<accession>T1AZH4</accession>
<dbReference type="AlphaFoldDB" id="T1AZH4"/>
<dbReference type="Gene3D" id="1.10.12.10">
    <property type="entry name" value="Lyase 2-enoyl-coa Hydratase, Chain A, domain 2"/>
    <property type="match status" value="1"/>
</dbReference>
<dbReference type="InterPro" id="IPR001753">
    <property type="entry name" value="Enoyl-CoA_hydra/iso"/>
</dbReference>
<evidence type="ECO:0000256" key="2">
    <source>
        <dbReference type="ARBA" id="ARBA00023098"/>
    </source>
</evidence>
<dbReference type="GO" id="GO:0016853">
    <property type="term" value="F:isomerase activity"/>
    <property type="evidence" value="ECO:0007669"/>
    <property type="project" value="UniProtKB-KW"/>
</dbReference>
<evidence type="ECO:0000256" key="3">
    <source>
        <dbReference type="ARBA" id="ARBA00023239"/>
    </source>
</evidence>
<name>T1AZH4_9ZZZZ</name>
<dbReference type="Gene3D" id="3.90.226.10">
    <property type="entry name" value="2-enoyl-CoA Hydratase, Chain A, domain 1"/>
    <property type="match status" value="1"/>
</dbReference>
<dbReference type="InterPro" id="IPR029045">
    <property type="entry name" value="ClpP/crotonase-like_dom_sf"/>
</dbReference>
<evidence type="ECO:0000313" key="4">
    <source>
        <dbReference type="EMBL" id="EQD65981.1"/>
    </source>
</evidence>
<dbReference type="Pfam" id="PF00378">
    <property type="entry name" value="ECH_1"/>
    <property type="match status" value="1"/>
</dbReference>
<dbReference type="SUPFAM" id="SSF52096">
    <property type="entry name" value="ClpP/crotonase"/>
    <property type="match status" value="1"/>
</dbReference>
<comment type="caution">
    <text evidence="4">The sequence shown here is derived from an EMBL/GenBank/DDBJ whole genome shotgun (WGS) entry which is preliminary data.</text>
</comment>
<dbReference type="EMBL" id="AUZX01005950">
    <property type="protein sequence ID" value="EQD65981.1"/>
    <property type="molecule type" value="Genomic_DNA"/>
</dbReference>
<dbReference type="CDD" id="cd06558">
    <property type="entry name" value="crotonase-like"/>
    <property type="match status" value="1"/>
</dbReference>
<keyword evidence="3" id="KW-0456">Lyase</keyword>
<evidence type="ECO:0000256" key="1">
    <source>
        <dbReference type="ARBA" id="ARBA00005254"/>
    </source>
</evidence>
<dbReference type="GO" id="GO:0006635">
    <property type="term" value="P:fatty acid beta-oxidation"/>
    <property type="evidence" value="ECO:0007669"/>
    <property type="project" value="TreeGrafter"/>
</dbReference>
<reference evidence="4" key="1">
    <citation type="submission" date="2013-08" db="EMBL/GenBank/DDBJ databases">
        <authorList>
            <person name="Mendez C."/>
            <person name="Richter M."/>
            <person name="Ferrer M."/>
            <person name="Sanchez J."/>
        </authorList>
    </citation>
    <scope>NUCLEOTIDE SEQUENCE</scope>
</reference>